<accession>A0A0K2FI33</accession>
<organism evidence="1">
    <name type="scientific">Lambdavirus lambda</name>
    <dbReference type="NCBI Taxonomy" id="10710"/>
    <lineage>
        <taxon>Viruses</taxon>
        <taxon>Duplodnaviria</taxon>
        <taxon>Heunggongvirae</taxon>
        <taxon>Uroviricota</taxon>
        <taxon>Caudoviricetes</taxon>
        <taxon>Lambdavirus</taxon>
    </lineage>
</organism>
<evidence type="ECO:0000313" key="1">
    <source>
        <dbReference type="EMBL" id="ALA45717.1"/>
    </source>
</evidence>
<sequence length="65" mass="7587">MFDLCNDSYQKPYSKLVTQEIFNIIIIIHYVLKLELWLGSANTLLIGDMVEPQTRRMQERAAAGW</sequence>
<proteinExistence type="predicted"/>
<reference evidence="1" key="1">
    <citation type="submission" date="2015-07" db="EMBL/GenBank/DDBJ databases">
        <title>Sequence of a LowGC-type plasmid harboring tetracycline and streptomycin resistance genes originating from cattle feces.</title>
        <authorList>
            <person name="Kyselkova M."/>
            <person name="Chrudimsky T."/>
            <person name="Chronakova A."/>
            <person name="Smalla K."/>
            <person name="Elhottova D."/>
        </authorList>
    </citation>
    <scope>NUCLEOTIDE SEQUENCE [LARGE SCALE GENOMIC DNA]</scope>
</reference>
<name>A0A0K2FI33_9CAUD</name>
<dbReference type="EMBL" id="KT232076">
    <property type="protein sequence ID" value="ALA45717.1"/>
    <property type="molecule type" value="Genomic_DNA"/>
</dbReference>
<protein>
    <submittedName>
        <fullName evidence="1">Uncharacterized protein</fullName>
    </submittedName>
</protein>